<dbReference type="SUPFAM" id="SSF50677">
    <property type="entry name" value="ValRS/IleRS/LeuRS editing domain"/>
    <property type="match status" value="1"/>
</dbReference>
<evidence type="ECO:0000313" key="20">
    <source>
        <dbReference type="Proteomes" id="UP000664203"/>
    </source>
</evidence>
<evidence type="ECO:0000256" key="10">
    <source>
        <dbReference type="ARBA" id="ARBA00023146"/>
    </source>
</evidence>
<dbReference type="GO" id="GO:0002161">
    <property type="term" value="F:aminoacyl-tRNA deacylase activity"/>
    <property type="evidence" value="ECO:0007669"/>
    <property type="project" value="InterPro"/>
</dbReference>
<dbReference type="HAMAP" id="MF_02004">
    <property type="entry name" value="Val_tRNA_synth_type1"/>
    <property type="match status" value="1"/>
</dbReference>
<dbReference type="FunFam" id="3.90.740.10:FF:000005">
    <property type="entry name" value="Valine--tRNA ligase, mitochondrial"/>
    <property type="match status" value="1"/>
</dbReference>
<dbReference type="EC" id="6.1.1.9" evidence="4"/>
<dbReference type="GO" id="GO:0005829">
    <property type="term" value="C:cytosol"/>
    <property type="evidence" value="ECO:0007669"/>
    <property type="project" value="TreeGrafter"/>
</dbReference>
<keyword evidence="7 14" id="KW-0547">Nucleotide-binding</keyword>
<comment type="caution">
    <text evidence="19">The sequence shown here is derived from an EMBL/GenBank/DDBJ whole genome shotgun (WGS) entry which is preliminary data.</text>
</comment>
<evidence type="ECO:0000256" key="9">
    <source>
        <dbReference type="ARBA" id="ARBA00022917"/>
    </source>
</evidence>
<dbReference type="GO" id="GO:0006438">
    <property type="term" value="P:valyl-tRNA aminoacylation"/>
    <property type="evidence" value="ECO:0007669"/>
    <property type="project" value="InterPro"/>
</dbReference>
<dbReference type="Gene3D" id="3.40.50.620">
    <property type="entry name" value="HUPs"/>
    <property type="match status" value="2"/>
</dbReference>
<dbReference type="Proteomes" id="UP000664203">
    <property type="component" value="Unassembled WGS sequence"/>
</dbReference>
<dbReference type="Pfam" id="PF08264">
    <property type="entry name" value="Anticodon_1"/>
    <property type="match status" value="1"/>
</dbReference>
<dbReference type="PANTHER" id="PTHR11946">
    <property type="entry name" value="VALYL-TRNA SYNTHETASES"/>
    <property type="match status" value="1"/>
</dbReference>
<dbReference type="InterPro" id="IPR001412">
    <property type="entry name" value="aa-tRNA-synth_I_CS"/>
</dbReference>
<evidence type="ECO:0000256" key="13">
    <source>
        <dbReference type="ARBA" id="ARBA00047552"/>
    </source>
</evidence>
<dbReference type="CDD" id="cd07962">
    <property type="entry name" value="Anticodon_Ia_Val"/>
    <property type="match status" value="1"/>
</dbReference>
<evidence type="ECO:0000256" key="16">
    <source>
        <dbReference type="SAM" id="MobiDB-lite"/>
    </source>
</evidence>
<comment type="catalytic activity">
    <reaction evidence="13">
        <text>tRNA(Val) + L-valine + ATP = L-valyl-tRNA(Val) + AMP + diphosphate</text>
        <dbReference type="Rhea" id="RHEA:10704"/>
        <dbReference type="Rhea" id="RHEA-COMP:9672"/>
        <dbReference type="Rhea" id="RHEA-COMP:9708"/>
        <dbReference type="ChEBI" id="CHEBI:30616"/>
        <dbReference type="ChEBI" id="CHEBI:33019"/>
        <dbReference type="ChEBI" id="CHEBI:57762"/>
        <dbReference type="ChEBI" id="CHEBI:78442"/>
        <dbReference type="ChEBI" id="CHEBI:78537"/>
        <dbReference type="ChEBI" id="CHEBI:456215"/>
        <dbReference type="EC" id="6.1.1.9"/>
    </reaction>
</comment>
<dbReference type="InterPro" id="IPR009080">
    <property type="entry name" value="tRNAsynth_Ia_anticodon-bd"/>
</dbReference>
<evidence type="ECO:0000256" key="11">
    <source>
        <dbReference type="ARBA" id="ARBA00029936"/>
    </source>
</evidence>
<dbReference type="InterPro" id="IPR033705">
    <property type="entry name" value="Anticodon_Ia_Val"/>
</dbReference>
<reference evidence="19" key="1">
    <citation type="submission" date="2021-03" db="EMBL/GenBank/DDBJ databases">
        <authorList>
            <person name="Tagirdzhanova G."/>
        </authorList>
    </citation>
    <scope>NUCLEOTIDE SEQUENCE</scope>
</reference>
<feature type="compositionally biased region" description="Low complexity" evidence="16">
    <location>
        <begin position="57"/>
        <end position="78"/>
    </location>
</feature>
<dbReference type="SUPFAM" id="SSF47323">
    <property type="entry name" value="Anticodon-binding domain of a subclass of class I aminoacyl-tRNA synthetases"/>
    <property type="match status" value="1"/>
</dbReference>
<evidence type="ECO:0000256" key="8">
    <source>
        <dbReference type="ARBA" id="ARBA00022840"/>
    </source>
</evidence>
<evidence type="ECO:0000256" key="3">
    <source>
        <dbReference type="ARBA" id="ARBA00005594"/>
    </source>
</evidence>
<evidence type="ECO:0000256" key="15">
    <source>
        <dbReference type="SAM" id="Coils"/>
    </source>
</evidence>
<evidence type="ECO:0000259" key="17">
    <source>
        <dbReference type="Pfam" id="PF00133"/>
    </source>
</evidence>
<dbReference type="InterPro" id="IPR013155">
    <property type="entry name" value="M/V/L/I-tRNA-synth_anticd-bd"/>
</dbReference>
<dbReference type="Pfam" id="PF00133">
    <property type="entry name" value="tRNA-synt_1"/>
    <property type="match status" value="1"/>
</dbReference>
<evidence type="ECO:0000256" key="6">
    <source>
        <dbReference type="ARBA" id="ARBA00022598"/>
    </source>
</evidence>
<dbReference type="InterPro" id="IPR009008">
    <property type="entry name" value="Val/Leu/Ile-tRNA-synth_edit"/>
</dbReference>
<evidence type="ECO:0000256" key="1">
    <source>
        <dbReference type="ARBA" id="ARBA00004173"/>
    </source>
</evidence>
<feature type="compositionally biased region" description="Polar residues" evidence="16">
    <location>
        <begin position="17"/>
        <end position="35"/>
    </location>
</feature>
<dbReference type="PANTHER" id="PTHR11946:SF109">
    <property type="entry name" value="VALINE--TRNA LIGASE"/>
    <property type="match status" value="1"/>
</dbReference>
<dbReference type="AlphaFoldDB" id="A0A8H3IL94"/>
<keyword evidence="8 14" id="KW-0067">ATP-binding</keyword>
<feature type="domain" description="Methionyl/Valyl/Leucyl/Isoleucyl-tRNA synthetase anticodon-binding" evidence="18">
    <location>
        <begin position="806"/>
        <end position="951"/>
    </location>
</feature>
<evidence type="ECO:0000256" key="5">
    <source>
        <dbReference type="ARBA" id="ARBA00022490"/>
    </source>
</evidence>
<dbReference type="OrthoDB" id="629407at2759"/>
<feature type="compositionally biased region" description="Basic residues" evidence="16">
    <location>
        <begin position="44"/>
        <end position="56"/>
    </location>
</feature>
<evidence type="ECO:0000256" key="14">
    <source>
        <dbReference type="RuleBase" id="RU363035"/>
    </source>
</evidence>
<dbReference type="InterPro" id="IPR014729">
    <property type="entry name" value="Rossmann-like_a/b/a_fold"/>
</dbReference>
<feature type="region of interest" description="Disordered" evidence="16">
    <location>
        <begin position="1"/>
        <end position="78"/>
    </location>
</feature>
<proteinExistence type="inferred from homology"/>
<evidence type="ECO:0000256" key="7">
    <source>
        <dbReference type="ARBA" id="ARBA00022741"/>
    </source>
</evidence>
<dbReference type="FunFam" id="3.40.50.620:FF:000078">
    <property type="entry name" value="Valine--tRNA ligase, mitochondrial"/>
    <property type="match status" value="1"/>
</dbReference>
<dbReference type="PROSITE" id="PS00178">
    <property type="entry name" value="AA_TRNA_LIGASE_I"/>
    <property type="match status" value="1"/>
</dbReference>
<dbReference type="CDD" id="cd00817">
    <property type="entry name" value="ValRS_core"/>
    <property type="match status" value="1"/>
</dbReference>
<accession>A0A8H3IL94</accession>
<keyword evidence="20" id="KW-1185">Reference proteome</keyword>
<dbReference type="SUPFAM" id="SSF52374">
    <property type="entry name" value="Nucleotidylyl transferase"/>
    <property type="match status" value="1"/>
</dbReference>
<evidence type="ECO:0000313" key="19">
    <source>
        <dbReference type="EMBL" id="CAF9925045.1"/>
    </source>
</evidence>
<keyword evidence="6 14" id="KW-0436">Ligase</keyword>
<dbReference type="GO" id="GO:0004832">
    <property type="term" value="F:valine-tRNA ligase activity"/>
    <property type="evidence" value="ECO:0007669"/>
    <property type="project" value="UniProtKB-EC"/>
</dbReference>
<feature type="coiled-coil region" evidence="15">
    <location>
        <begin position="1062"/>
        <end position="1089"/>
    </location>
</feature>
<keyword evidence="15" id="KW-0175">Coiled coil</keyword>
<gene>
    <name evidence="19" type="primary">VAS1</name>
    <name evidence="19" type="ORF">ALECFALPRED_002889</name>
</gene>
<comment type="subcellular location">
    <subcellularLocation>
        <location evidence="2">Cytoplasm</location>
    </subcellularLocation>
    <subcellularLocation>
        <location evidence="1">Mitochondrion</location>
    </subcellularLocation>
</comment>
<name>A0A8H3IL94_9LECA</name>
<evidence type="ECO:0000256" key="2">
    <source>
        <dbReference type="ARBA" id="ARBA00004496"/>
    </source>
</evidence>
<dbReference type="GO" id="GO:0005739">
    <property type="term" value="C:mitochondrion"/>
    <property type="evidence" value="ECO:0007669"/>
    <property type="project" value="UniProtKB-SubCell"/>
</dbReference>
<dbReference type="PRINTS" id="PR00986">
    <property type="entry name" value="TRNASYNTHVAL"/>
</dbReference>
<dbReference type="FunFam" id="1.10.730.10:FF:000009">
    <property type="entry name" value="Valine--tRNA ligase, mitochondrial"/>
    <property type="match status" value="1"/>
</dbReference>
<dbReference type="InterPro" id="IPR002300">
    <property type="entry name" value="aa-tRNA-synth_Ia"/>
</dbReference>
<dbReference type="InterPro" id="IPR002303">
    <property type="entry name" value="Valyl-tRNA_ligase"/>
</dbReference>
<evidence type="ECO:0000256" key="12">
    <source>
        <dbReference type="ARBA" id="ARBA00040837"/>
    </source>
</evidence>
<dbReference type="GO" id="GO:0005524">
    <property type="term" value="F:ATP binding"/>
    <property type="evidence" value="ECO:0007669"/>
    <property type="project" value="UniProtKB-KW"/>
</dbReference>
<feature type="domain" description="Aminoacyl-tRNA synthetase class Ia" evidence="17">
    <location>
        <begin position="117"/>
        <end position="758"/>
    </location>
</feature>
<sequence>MSSTLASPEVDKLGIQEPQTSSNPVEATTETSIQTKNEKDTEKTRKKAEKAKKFAAKQKPAPGAASAKSATKKSLPPAVLEFTEQTPPGKKKILWPFSDDNEITKAYNPKAIESAWGAWWEAQGFFTPSNDTSSKSSFTIVIPPPNITGKLHIGHTLATALQDCLIRWNRMHGIPTLYLPGCDHASLSAQAVVEQQIWRLRKQTRHDLGREKFIKVMWDWKDEYHGKINNALRRTGGSFDWTREAFTMDGNLSAAVNETFVRLHDEGIIYRANRLVNWCPALSTTLSNLELDNKELDGRTLLQVPGYQRKVEFGVITTFQYEIDATTERIEIATTRPETILGDTAVAVNPEDGRYKHLIGKKARHPFVERLLPIIADPYVSMDFGTGCLKVTPAHDPNDFKIGQEHNLEFINIMNDDGTLNHNAGQFEGMKRFDARYKVINALKEKGLYVKWDHNAMTLPLCNKSKDVIEPIMKPQWWMRMESLAKPAVQAVRESRIRIRPASAEKSFYSWMDSIHDWCISRQLWWGHQAPAYFIELMKGEKKGEPENEDIRDESDANLWVAARSEDEAWKKAEAKFPKLKFRLKRDPDALDTWFSAALWPFSTLGWPKETRDMQCFYPTSVLETGKVTLAARSVLLIDVGWDILFFWCARMIMLGLKMTGTVPFKEVYCHGLIRDAEGRKMSKSLGNVMDPLDIVEGISLEALNDKLKDSNLAETEIGRVTRLNLQTYPQGIKPMGMDPLRFALINYTTGSGEDVNFDLEAVEASRKFCNKIYQATKFALSKFGSNFVPESSPNIAMQPFRSLAERWILHKLDGAIGEVNTALESRDFSTATQAARRYFWDELCDIYIENSKSLISDGTDKQAESAKQTLYTSLEGGLLTLHPFMPFLTEELWQRLPRRSHDATPSITIAAYPTHAPSFHDPAAAQAYDLLNAASKGIRSLTGEYGIKGTARIFIKPLTESAYDILSSEVPSLHTLAFRTLASADSTIEVLTSSQPLPTQCISMSVGTALTILLHVAGKIDVNAEITKTKKKIMEAKELGKKTKRRIDDWEGNDNIAPEARREEIRRLNDKEAETKTLEDTLAQLETMGLS</sequence>
<dbReference type="NCBIfam" id="TIGR00422">
    <property type="entry name" value="valS"/>
    <property type="match status" value="1"/>
</dbReference>
<dbReference type="EMBL" id="CAJPDR010000198">
    <property type="protein sequence ID" value="CAF9925045.1"/>
    <property type="molecule type" value="Genomic_DNA"/>
</dbReference>
<protein>
    <recommendedName>
        <fullName evidence="12">Valine--tRNA ligase, mitochondrial</fullName>
        <ecNumber evidence="4">6.1.1.9</ecNumber>
    </recommendedName>
    <alternativeName>
        <fullName evidence="11">Valyl-tRNA synthetase</fullName>
    </alternativeName>
</protein>
<dbReference type="Gene3D" id="1.10.730.10">
    <property type="entry name" value="Isoleucyl-tRNA Synthetase, Domain 1"/>
    <property type="match status" value="1"/>
</dbReference>
<comment type="similarity">
    <text evidence="3 14">Belongs to the class-I aminoacyl-tRNA synthetase family.</text>
</comment>
<keyword evidence="10 14" id="KW-0030">Aminoacyl-tRNA synthetase</keyword>
<organism evidence="19 20">
    <name type="scientific">Alectoria fallacina</name>
    <dbReference type="NCBI Taxonomy" id="1903189"/>
    <lineage>
        <taxon>Eukaryota</taxon>
        <taxon>Fungi</taxon>
        <taxon>Dikarya</taxon>
        <taxon>Ascomycota</taxon>
        <taxon>Pezizomycotina</taxon>
        <taxon>Lecanoromycetes</taxon>
        <taxon>OSLEUM clade</taxon>
        <taxon>Lecanoromycetidae</taxon>
        <taxon>Lecanorales</taxon>
        <taxon>Lecanorineae</taxon>
        <taxon>Parmeliaceae</taxon>
        <taxon>Alectoria</taxon>
    </lineage>
</organism>
<dbReference type="Gene3D" id="3.90.740.10">
    <property type="entry name" value="Valyl/Leucyl/Isoleucyl-tRNA synthetase, editing domain"/>
    <property type="match status" value="1"/>
</dbReference>
<dbReference type="FunFam" id="3.40.50.620:FF:000020">
    <property type="entry name" value="Valine--tRNA ligase, mitochondrial"/>
    <property type="match status" value="1"/>
</dbReference>
<keyword evidence="5" id="KW-0963">Cytoplasm</keyword>
<keyword evidence="9 14" id="KW-0648">Protein biosynthesis</keyword>
<dbReference type="NCBIfam" id="NF004349">
    <property type="entry name" value="PRK05729.1"/>
    <property type="match status" value="1"/>
</dbReference>
<evidence type="ECO:0000256" key="4">
    <source>
        <dbReference type="ARBA" id="ARBA00013169"/>
    </source>
</evidence>
<evidence type="ECO:0000259" key="18">
    <source>
        <dbReference type="Pfam" id="PF08264"/>
    </source>
</evidence>